<keyword evidence="3" id="KW-1185">Reference proteome</keyword>
<sequence>MSKEKTRSLHARGGSSTDLPSPSERAHAAFIEFLEQNIGKRALFLTAEFPFLYIGEILEIIEDYVRVLVDTTEQPVFEDRRWIIHIDAIRVLYVETEGFPDIPELKD</sequence>
<name>A0ABS2QIS8_9BACI</name>
<reference evidence="2 3" key="1">
    <citation type="submission" date="2021-01" db="EMBL/GenBank/DDBJ databases">
        <title>Genomic Encyclopedia of Type Strains, Phase IV (KMG-IV): sequencing the most valuable type-strain genomes for metagenomic binning, comparative biology and taxonomic classification.</title>
        <authorList>
            <person name="Goeker M."/>
        </authorList>
    </citation>
    <scope>NUCLEOTIDE SEQUENCE [LARGE SCALE GENOMIC DNA]</scope>
    <source>
        <strain evidence="2 3">DSM 105482</strain>
    </source>
</reference>
<dbReference type="Proteomes" id="UP000823486">
    <property type="component" value="Unassembled WGS sequence"/>
</dbReference>
<dbReference type="RefSeq" id="WP_204543566.1">
    <property type="nucleotide sequence ID" value="NZ_JAFBFI010000010.1"/>
</dbReference>
<evidence type="ECO:0008006" key="4">
    <source>
        <dbReference type="Google" id="ProtNLM"/>
    </source>
</evidence>
<evidence type="ECO:0000256" key="1">
    <source>
        <dbReference type="SAM" id="MobiDB-lite"/>
    </source>
</evidence>
<dbReference type="EMBL" id="JAFBFI010000010">
    <property type="protein sequence ID" value="MBM7693051.1"/>
    <property type="molecule type" value="Genomic_DNA"/>
</dbReference>
<gene>
    <name evidence="2" type="ORF">JOC77_002490</name>
</gene>
<evidence type="ECO:0000313" key="2">
    <source>
        <dbReference type="EMBL" id="MBM7693051.1"/>
    </source>
</evidence>
<organism evidence="2 3">
    <name type="scientific">Peribacillus deserti</name>
    <dbReference type="NCBI Taxonomy" id="673318"/>
    <lineage>
        <taxon>Bacteria</taxon>
        <taxon>Bacillati</taxon>
        <taxon>Bacillota</taxon>
        <taxon>Bacilli</taxon>
        <taxon>Bacillales</taxon>
        <taxon>Bacillaceae</taxon>
        <taxon>Peribacillus</taxon>
    </lineage>
</organism>
<feature type="region of interest" description="Disordered" evidence="1">
    <location>
        <begin position="1"/>
        <end position="23"/>
    </location>
</feature>
<accession>A0ABS2QIS8</accession>
<comment type="caution">
    <text evidence="2">The sequence shown here is derived from an EMBL/GenBank/DDBJ whole genome shotgun (WGS) entry which is preliminary data.</text>
</comment>
<evidence type="ECO:0000313" key="3">
    <source>
        <dbReference type="Proteomes" id="UP000823486"/>
    </source>
</evidence>
<protein>
    <recommendedName>
        <fullName evidence="4">DUF2642 domain-containing protein</fullName>
    </recommendedName>
</protein>
<proteinExistence type="predicted"/>